<keyword evidence="2" id="KW-1185">Reference proteome</keyword>
<dbReference type="OrthoDB" id="4863010at2759"/>
<dbReference type="STRING" id="2070753.A0A3A2Z4C8"/>
<accession>A0A3A2Z4C8</accession>
<evidence type="ECO:0000313" key="2">
    <source>
        <dbReference type="Proteomes" id="UP000266188"/>
    </source>
</evidence>
<gene>
    <name evidence="1" type="ORF">PHISCL_09739</name>
</gene>
<keyword evidence="1" id="KW-0489">Methyltransferase</keyword>
<keyword evidence="1" id="KW-0808">Transferase</keyword>
<comment type="caution">
    <text evidence="1">The sequence shown here is derived from an EMBL/GenBank/DDBJ whole genome shotgun (WGS) entry which is preliminary data.</text>
</comment>
<dbReference type="PANTHER" id="PTHR43167:SF1">
    <property type="entry name" value="PUTATIVE (AFU_ORTHOLOGUE AFUA_6G01830)-RELATED"/>
    <property type="match status" value="1"/>
</dbReference>
<dbReference type="GO" id="GO:0008168">
    <property type="term" value="F:methyltransferase activity"/>
    <property type="evidence" value="ECO:0007669"/>
    <property type="project" value="UniProtKB-KW"/>
</dbReference>
<dbReference type="EMBL" id="MVGC01000668">
    <property type="protein sequence ID" value="RJE17928.1"/>
    <property type="molecule type" value="Genomic_DNA"/>
</dbReference>
<dbReference type="Proteomes" id="UP000266188">
    <property type="component" value="Unassembled WGS sequence"/>
</dbReference>
<dbReference type="AlphaFoldDB" id="A0A3A2Z4C8"/>
<sequence>MALPTLKLIQPKMRHGAVVLADNTIKAADKYKELLDYLRTPENGFSNLTLPYSNGLEMSVYLPRQ</sequence>
<dbReference type="GO" id="GO:0032259">
    <property type="term" value="P:methylation"/>
    <property type="evidence" value="ECO:0007669"/>
    <property type="project" value="UniProtKB-KW"/>
</dbReference>
<organism evidence="1 2">
    <name type="scientific">Aspergillus sclerotialis</name>
    <dbReference type="NCBI Taxonomy" id="2070753"/>
    <lineage>
        <taxon>Eukaryota</taxon>
        <taxon>Fungi</taxon>
        <taxon>Dikarya</taxon>
        <taxon>Ascomycota</taxon>
        <taxon>Pezizomycotina</taxon>
        <taxon>Eurotiomycetes</taxon>
        <taxon>Eurotiomycetidae</taxon>
        <taxon>Eurotiales</taxon>
        <taxon>Aspergillaceae</taxon>
        <taxon>Aspergillus</taxon>
        <taxon>Aspergillus subgen. Polypaecilum</taxon>
    </lineage>
</organism>
<dbReference type="PANTHER" id="PTHR43167">
    <property type="entry name" value="PUTATIVE (AFU_ORTHOLOGUE AFUA_6G01830)-RELATED"/>
    <property type="match status" value="1"/>
</dbReference>
<name>A0A3A2Z4C8_9EURO</name>
<reference evidence="2" key="1">
    <citation type="submission" date="2017-02" db="EMBL/GenBank/DDBJ databases">
        <authorList>
            <person name="Tafer H."/>
            <person name="Lopandic K."/>
        </authorList>
    </citation>
    <scope>NUCLEOTIDE SEQUENCE [LARGE SCALE GENOMIC DNA]</scope>
    <source>
        <strain evidence="2">CBS 366.77</strain>
    </source>
</reference>
<protein>
    <submittedName>
        <fullName evidence="1">O-methyltransferase</fullName>
    </submittedName>
</protein>
<proteinExistence type="predicted"/>
<evidence type="ECO:0000313" key="1">
    <source>
        <dbReference type="EMBL" id="RJE17928.1"/>
    </source>
</evidence>